<keyword evidence="1" id="KW-1133">Transmembrane helix</keyword>
<feature type="transmembrane region" description="Helical" evidence="1">
    <location>
        <begin position="12"/>
        <end position="29"/>
    </location>
</feature>
<proteinExistence type="predicted"/>
<dbReference type="Proteomes" id="UP000008090">
    <property type="component" value="Segment"/>
</dbReference>
<dbReference type="GeneID" id="5076233"/>
<accession>A2I2Z4</accession>
<name>A2I2Z4_9CAUD</name>
<keyword evidence="3" id="KW-1185">Reference proteome</keyword>
<dbReference type="EMBL" id="EF057797">
    <property type="protein sequence ID" value="ABM73408.1"/>
    <property type="molecule type" value="Genomic_DNA"/>
</dbReference>
<keyword evidence="1" id="KW-0472">Membrane</keyword>
<organism evidence="2 3">
    <name type="scientific">Vibrio phage VP882</name>
    <dbReference type="NCBI Taxonomy" id="2913982"/>
    <lineage>
        <taxon>Viruses</taxon>
        <taxon>Duplodnaviria</taxon>
        <taxon>Heunggongvirae</taxon>
        <taxon>Uroviricota</taxon>
        <taxon>Caudoviricetes</taxon>
        <taxon>Hapunavirus</taxon>
        <taxon>Hapunavirus VP882</taxon>
    </lineage>
</organism>
<dbReference type="KEGG" id="vg:5076233"/>
<keyword evidence="1" id="KW-0812">Transmembrane</keyword>
<evidence type="ECO:0000313" key="2">
    <source>
        <dbReference type="EMBL" id="ABM73408.1"/>
    </source>
</evidence>
<sequence length="98" mass="10984">MSPYPSTKWSKPIMPLASIWAMCFAWSSISSKSKKYSLKAWLNSGVNLLSSMVTFTVCVTVTSNSFSMRSLPSLAVLWRSSWQWPGSYLRPVGAQRRG</sequence>
<dbReference type="RefSeq" id="YP_001039855.1">
    <property type="nucleotide sequence ID" value="NC_009016.1"/>
</dbReference>
<reference evidence="2 3" key="1">
    <citation type="journal article" date="2009" name="Appl. Environ. Microbiol.">
        <title>Characterization of a new plasmid-like prophage in a pandemic Vibrio parahaemolyticus O3:K6 strain.</title>
        <authorList>
            <person name="Lan S.F."/>
            <person name="Huang C.H."/>
            <person name="Chang C.H."/>
            <person name="Liao W.C."/>
            <person name="Lin I.H."/>
            <person name="Jian W.N."/>
            <person name="Wu Y.G."/>
            <person name="Chen S.Y."/>
            <person name="Wong H.C."/>
        </authorList>
    </citation>
    <scope>NUCLEOTIDE SEQUENCE [LARGE SCALE GENOMIC DNA]</scope>
</reference>
<protein>
    <submittedName>
        <fullName evidence="2">Uncharacterized protein</fullName>
    </submittedName>
</protein>
<evidence type="ECO:0000256" key="1">
    <source>
        <dbReference type="SAM" id="Phobius"/>
    </source>
</evidence>
<evidence type="ECO:0000313" key="3">
    <source>
        <dbReference type="Proteomes" id="UP000008090"/>
    </source>
</evidence>